<accession>A0AAD5UX79</accession>
<protein>
    <submittedName>
        <fullName evidence="1">Uncharacterized protein</fullName>
    </submittedName>
</protein>
<keyword evidence="2" id="KW-1185">Reference proteome</keyword>
<proteinExistence type="predicted"/>
<reference evidence="1" key="1">
    <citation type="submission" date="2022-07" db="EMBL/GenBank/DDBJ databases">
        <title>Genome Sequence of Physisporinus lineatus.</title>
        <authorList>
            <person name="Buettner E."/>
        </authorList>
    </citation>
    <scope>NUCLEOTIDE SEQUENCE</scope>
    <source>
        <strain evidence="1">VT162</strain>
    </source>
</reference>
<evidence type="ECO:0000313" key="2">
    <source>
        <dbReference type="Proteomes" id="UP001212997"/>
    </source>
</evidence>
<dbReference type="EMBL" id="JANAWD010000389">
    <property type="protein sequence ID" value="KAJ3480200.1"/>
    <property type="molecule type" value="Genomic_DNA"/>
</dbReference>
<organism evidence="1 2">
    <name type="scientific">Meripilus lineatus</name>
    <dbReference type="NCBI Taxonomy" id="2056292"/>
    <lineage>
        <taxon>Eukaryota</taxon>
        <taxon>Fungi</taxon>
        <taxon>Dikarya</taxon>
        <taxon>Basidiomycota</taxon>
        <taxon>Agaricomycotina</taxon>
        <taxon>Agaricomycetes</taxon>
        <taxon>Polyporales</taxon>
        <taxon>Meripilaceae</taxon>
        <taxon>Meripilus</taxon>
    </lineage>
</organism>
<dbReference type="AlphaFoldDB" id="A0AAD5UX79"/>
<dbReference type="Proteomes" id="UP001212997">
    <property type="component" value="Unassembled WGS sequence"/>
</dbReference>
<evidence type="ECO:0000313" key="1">
    <source>
        <dbReference type="EMBL" id="KAJ3480200.1"/>
    </source>
</evidence>
<comment type="caution">
    <text evidence="1">The sequence shown here is derived from an EMBL/GenBank/DDBJ whole genome shotgun (WGS) entry which is preliminary data.</text>
</comment>
<name>A0AAD5UX79_9APHY</name>
<gene>
    <name evidence="1" type="ORF">NLI96_g8516</name>
</gene>
<sequence length="494" mass="54910">MHGKPKRPTPMMNGSSVLTIASSLWLFSPEVNTSSHQFPTTATSIMLIMVWMLDHAYAPAVPLAKTPVMSKAYNLQARYMTVGGRRGITIVLREFIDHARSQPPPFRRLAMIKSTRCLGPATMDEILRVPYIAIVRRPNTIMFKNLDGSAISTLTPNPVEPALAQCDHQIMAMRFLPVQNQILIVRKVQDISHVHLDKILFSIEIFDVPLDLSGAPLHVTPDPTGQVYIAVDALREVTITDHYIPTSNDESLNKQVFGSDTKPPHSISIFARAVNEHGTGGVYRYTIHPEKVEHTFPPTTSTSATSRLLSRSLPPFSNKQEVRYKYTLRQNAKFSLTYGPDDSVIRVLPGSYRSILYVVPKDDRTDTPRVLSMMGSCDEGYLKPPSPEQLSDPNYLDTAVLKALGFTMNEDSRMGAMAWDETIGRLCMVIEKGIKVFVLDFAKAPKEDHLGRRLPLGLVTAKSTTEVPMDGEQATEEVEQPINVDNTNASGLQV</sequence>